<proteinExistence type="predicted"/>
<name>A0ABW1PE58_9PSEU</name>
<sequence>MFKFASTFVPRAGLVLAGFCAVVAVFASVGGASAASFEECPPPVTITLGPDGNPWYG</sequence>
<comment type="caution">
    <text evidence="1">The sequence shown here is derived from an EMBL/GenBank/DDBJ whole genome shotgun (WGS) entry which is preliminary data.</text>
</comment>
<protein>
    <submittedName>
        <fullName evidence="1">Uncharacterized protein</fullName>
    </submittedName>
</protein>
<dbReference type="Proteomes" id="UP001596220">
    <property type="component" value="Unassembled WGS sequence"/>
</dbReference>
<dbReference type="EMBL" id="JBHSQO010000048">
    <property type="protein sequence ID" value="MFC6093705.1"/>
    <property type="molecule type" value="Genomic_DNA"/>
</dbReference>
<accession>A0ABW1PE58</accession>
<gene>
    <name evidence="1" type="ORF">ACFP3R_30915</name>
</gene>
<evidence type="ECO:0000313" key="1">
    <source>
        <dbReference type="EMBL" id="MFC6093705.1"/>
    </source>
</evidence>
<organism evidence="1 2">
    <name type="scientific">Saccharothrix lopnurensis</name>
    <dbReference type="NCBI Taxonomy" id="1670621"/>
    <lineage>
        <taxon>Bacteria</taxon>
        <taxon>Bacillati</taxon>
        <taxon>Actinomycetota</taxon>
        <taxon>Actinomycetes</taxon>
        <taxon>Pseudonocardiales</taxon>
        <taxon>Pseudonocardiaceae</taxon>
        <taxon>Saccharothrix</taxon>
    </lineage>
</organism>
<evidence type="ECO:0000313" key="2">
    <source>
        <dbReference type="Proteomes" id="UP001596220"/>
    </source>
</evidence>
<keyword evidence="2" id="KW-1185">Reference proteome</keyword>
<reference evidence="2" key="1">
    <citation type="journal article" date="2019" name="Int. J. Syst. Evol. Microbiol.">
        <title>The Global Catalogue of Microorganisms (GCM) 10K type strain sequencing project: providing services to taxonomists for standard genome sequencing and annotation.</title>
        <authorList>
            <consortium name="The Broad Institute Genomics Platform"/>
            <consortium name="The Broad Institute Genome Sequencing Center for Infectious Disease"/>
            <person name="Wu L."/>
            <person name="Ma J."/>
        </authorList>
    </citation>
    <scope>NUCLEOTIDE SEQUENCE [LARGE SCALE GENOMIC DNA]</scope>
    <source>
        <strain evidence="2">CGMCC 4.7246</strain>
    </source>
</reference>
<dbReference type="RefSeq" id="WP_380641165.1">
    <property type="nucleotide sequence ID" value="NZ_JBHSQO010000048.1"/>
</dbReference>